<protein>
    <submittedName>
        <fullName evidence="3">Uncharacterized protein</fullName>
    </submittedName>
</protein>
<evidence type="ECO:0000256" key="2">
    <source>
        <dbReference type="SAM" id="SignalP"/>
    </source>
</evidence>
<evidence type="ECO:0000313" key="4">
    <source>
        <dbReference type="Proteomes" id="UP000199029"/>
    </source>
</evidence>
<evidence type="ECO:0000256" key="1">
    <source>
        <dbReference type="SAM" id="MobiDB-lite"/>
    </source>
</evidence>
<feature type="signal peptide" evidence="2">
    <location>
        <begin position="1"/>
        <end position="20"/>
    </location>
</feature>
<reference evidence="4" key="1">
    <citation type="submission" date="2016-10" db="EMBL/GenBank/DDBJ databases">
        <authorList>
            <person name="Varghese N."/>
            <person name="Submissions S."/>
        </authorList>
    </citation>
    <scope>NUCLEOTIDE SEQUENCE [LARGE SCALE GENOMIC DNA]</scope>
    <source>
        <strain evidence="4">OR362-8,ATCC BAA-1266,JCM 13504</strain>
    </source>
</reference>
<dbReference type="EMBL" id="FOXS01000003">
    <property type="protein sequence ID" value="SFQ53450.1"/>
    <property type="molecule type" value="Genomic_DNA"/>
</dbReference>
<feature type="chain" id="PRO_5011676718" evidence="2">
    <location>
        <begin position="21"/>
        <end position="86"/>
    </location>
</feature>
<keyword evidence="4" id="KW-1185">Reference proteome</keyword>
<dbReference type="RefSeq" id="WP_092674541.1">
    <property type="nucleotide sequence ID" value="NZ_FOXS01000003.1"/>
</dbReference>
<accession>A0A1I5ZAF3</accession>
<feature type="compositionally biased region" description="Basic residues" evidence="1">
    <location>
        <begin position="25"/>
        <end position="35"/>
    </location>
</feature>
<dbReference type="Proteomes" id="UP000199029">
    <property type="component" value="Unassembled WGS sequence"/>
</dbReference>
<organism evidence="3 4">
    <name type="scientific">Hymenobacter arizonensis</name>
    <name type="common">Siccationidurans arizonensis</name>
    <dbReference type="NCBI Taxonomy" id="1227077"/>
    <lineage>
        <taxon>Bacteria</taxon>
        <taxon>Pseudomonadati</taxon>
        <taxon>Bacteroidota</taxon>
        <taxon>Cytophagia</taxon>
        <taxon>Cytophagales</taxon>
        <taxon>Hymenobacteraceae</taxon>
        <taxon>Hymenobacter</taxon>
    </lineage>
</organism>
<keyword evidence="2" id="KW-0732">Signal</keyword>
<proteinExistence type="predicted"/>
<evidence type="ECO:0000313" key="3">
    <source>
        <dbReference type="EMBL" id="SFQ53450.1"/>
    </source>
</evidence>
<dbReference type="AlphaFoldDB" id="A0A1I5ZAF3"/>
<feature type="region of interest" description="Disordered" evidence="1">
    <location>
        <begin position="21"/>
        <end position="48"/>
    </location>
</feature>
<dbReference type="OrthoDB" id="886722at2"/>
<name>A0A1I5ZAF3_HYMAR</name>
<gene>
    <name evidence="3" type="ORF">SAMN04515668_2878</name>
</gene>
<sequence>MKKLLLLLLFPFLATTASYAQGQGKKPRLKAKHHYEHASESSRGKATKMRFRPVNNIRPTIDLNPRKQERFKTTKAAKNYKWTKGV</sequence>